<keyword evidence="3" id="KW-1185">Reference proteome</keyword>
<evidence type="ECO:0000256" key="1">
    <source>
        <dbReference type="SAM" id="MobiDB-lite"/>
    </source>
</evidence>
<organism evidence="2 3">
    <name type="scientific">Trichonephila inaurata madagascariensis</name>
    <dbReference type="NCBI Taxonomy" id="2747483"/>
    <lineage>
        <taxon>Eukaryota</taxon>
        <taxon>Metazoa</taxon>
        <taxon>Ecdysozoa</taxon>
        <taxon>Arthropoda</taxon>
        <taxon>Chelicerata</taxon>
        <taxon>Arachnida</taxon>
        <taxon>Araneae</taxon>
        <taxon>Araneomorphae</taxon>
        <taxon>Entelegynae</taxon>
        <taxon>Araneoidea</taxon>
        <taxon>Nephilidae</taxon>
        <taxon>Trichonephila</taxon>
        <taxon>Trichonephila inaurata</taxon>
    </lineage>
</organism>
<feature type="compositionally biased region" description="Polar residues" evidence="1">
    <location>
        <begin position="98"/>
        <end position="107"/>
    </location>
</feature>
<gene>
    <name evidence="2" type="ORF">TNIN_493231</name>
</gene>
<sequence length="107" mass="12020">MQYSFNLLINSALYWTTSSLMGTLKKKLLLNQITYLNPPFQSKSTYLAHPCAEIEFRALPFDAAFLVEETKTLAKGENNLLICFSSNPSRSPEVATQHCPSTSTLDR</sequence>
<evidence type="ECO:0000313" key="2">
    <source>
        <dbReference type="EMBL" id="GFY70834.1"/>
    </source>
</evidence>
<protein>
    <submittedName>
        <fullName evidence="2">Uncharacterized protein</fullName>
    </submittedName>
</protein>
<feature type="region of interest" description="Disordered" evidence="1">
    <location>
        <begin position="87"/>
        <end position="107"/>
    </location>
</feature>
<proteinExistence type="predicted"/>
<name>A0A8X7CFY3_9ARAC</name>
<comment type="caution">
    <text evidence="2">The sequence shown here is derived from an EMBL/GenBank/DDBJ whole genome shotgun (WGS) entry which is preliminary data.</text>
</comment>
<dbReference type="Proteomes" id="UP000886998">
    <property type="component" value="Unassembled WGS sequence"/>
</dbReference>
<accession>A0A8X7CFY3</accession>
<dbReference type="AlphaFoldDB" id="A0A8X7CFY3"/>
<dbReference type="EMBL" id="BMAV01018442">
    <property type="protein sequence ID" value="GFY70834.1"/>
    <property type="molecule type" value="Genomic_DNA"/>
</dbReference>
<reference evidence="2" key="1">
    <citation type="submission" date="2020-08" db="EMBL/GenBank/DDBJ databases">
        <title>Multicomponent nature underlies the extraordinary mechanical properties of spider dragline silk.</title>
        <authorList>
            <person name="Kono N."/>
            <person name="Nakamura H."/>
            <person name="Mori M."/>
            <person name="Yoshida Y."/>
            <person name="Ohtoshi R."/>
            <person name="Malay A.D."/>
            <person name="Moran D.A.P."/>
            <person name="Tomita M."/>
            <person name="Numata K."/>
            <person name="Arakawa K."/>
        </authorList>
    </citation>
    <scope>NUCLEOTIDE SEQUENCE</scope>
</reference>
<evidence type="ECO:0000313" key="3">
    <source>
        <dbReference type="Proteomes" id="UP000886998"/>
    </source>
</evidence>